<dbReference type="Proteomes" id="UP001432322">
    <property type="component" value="Unassembled WGS sequence"/>
</dbReference>
<evidence type="ECO:0000313" key="1">
    <source>
        <dbReference type="EMBL" id="GMT36932.1"/>
    </source>
</evidence>
<proteinExistence type="predicted"/>
<dbReference type="EMBL" id="BTSY01000007">
    <property type="protein sequence ID" value="GMT36932.1"/>
    <property type="molecule type" value="Genomic_DNA"/>
</dbReference>
<comment type="caution">
    <text evidence="1">The sequence shown here is derived from an EMBL/GenBank/DDBJ whole genome shotgun (WGS) entry which is preliminary data.</text>
</comment>
<gene>
    <name evidence="1" type="ORF">PFISCL1PPCAC_28229</name>
</gene>
<reference evidence="1" key="1">
    <citation type="submission" date="2023-10" db="EMBL/GenBank/DDBJ databases">
        <title>Genome assembly of Pristionchus species.</title>
        <authorList>
            <person name="Yoshida K."/>
            <person name="Sommer R.J."/>
        </authorList>
    </citation>
    <scope>NUCLEOTIDE SEQUENCE</scope>
    <source>
        <strain evidence="1">RS5133</strain>
    </source>
</reference>
<organism evidence="1 2">
    <name type="scientific">Pristionchus fissidentatus</name>
    <dbReference type="NCBI Taxonomy" id="1538716"/>
    <lineage>
        <taxon>Eukaryota</taxon>
        <taxon>Metazoa</taxon>
        <taxon>Ecdysozoa</taxon>
        <taxon>Nematoda</taxon>
        <taxon>Chromadorea</taxon>
        <taxon>Rhabditida</taxon>
        <taxon>Rhabditina</taxon>
        <taxon>Diplogasteromorpha</taxon>
        <taxon>Diplogasteroidea</taxon>
        <taxon>Neodiplogasteridae</taxon>
        <taxon>Pristionchus</taxon>
    </lineage>
</organism>
<keyword evidence="2" id="KW-1185">Reference proteome</keyword>
<dbReference type="AlphaFoldDB" id="A0AAV5X0S6"/>
<protein>
    <submittedName>
        <fullName evidence="1">Uncharacterized protein</fullName>
    </submittedName>
</protein>
<name>A0AAV5X0S6_9BILA</name>
<evidence type="ECO:0000313" key="2">
    <source>
        <dbReference type="Proteomes" id="UP001432322"/>
    </source>
</evidence>
<accession>A0AAV5X0S6</accession>
<sequence>MTDVLDPHFRRPTFVPRHFHLEHEQFCLIASRLLDDRFLILGTMFERFEDKEWEVMYGSGNGDQSADALCKMIYRVCMESISQLMDIADTLAFWLNYIKRRRSNNVPIRLKKKLRLQTFLESFDTILRTLDQRLRGFPEIPTPADQKDYAEKRREYELTKAKNRMDE</sequence>